<feature type="region of interest" description="Disordered" evidence="1">
    <location>
        <begin position="1"/>
        <end position="29"/>
    </location>
</feature>
<accession>A0A8H7QNJ9</accession>
<sequence>MGKVQKKTDDEKKRVSKFANAELDDPKNAKERIEQELQLLHVRKQTITTKKTLTVHKVKKGTTKKAVSAMKQKKIARALMVADKEEKRLETAASRAEKRKMGKNLWE</sequence>
<organism evidence="2 3">
    <name type="scientific">Mucor saturninus</name>
    <dbReference type="NCBI Taxonomy" id="64648"/>
    <lineage>
        <taxon>Eukaryota</taxon>
        <taxon>Fungi</taxon>
        <taxon>Fungi incertae sedis</taxon>
        <taxon>Mucoromycota</taxon>
        <taxon>Mucoromycotina</taxon>
        <taxon>Mucoromycetes</taxon>
        <taxon>Mucorales</taxon>
        <taxon>Mucorineae</taxon>
        <taxon>Mucoraceae</taxon>
        <taxon>Mucor</taxon>
    </lineage>
</organism>
<dbReference type="OrthoDB" id="2283058at2759"/>
<feature type="compositionally biased region" description="Basic and acidic residues" evidence="1">
    <location>
        <begin position="1"/>
        <end position="13"/>
    </location>
</feature>
<proteinExistence type="predicted"/>
<reference evidence="2" key="1">
    <citation type="submission" date="2020-12" db="EMBL/GenBank/DDBJ databases">
        <title>Metabolic potential, ecology and presence of endohyphal bacteria is reflected in genomic diversity of Mucoromycotina.</title>
        <authorList>
            <person name="Muszewska A."/>
            <person name="Okrasinska A."/>
            <person name="Steczkiewicz K."/>
            <person name="Drgas O."/>
            <person name="Orlowska M."/>
            <person name="Perlinska-Lenart U."/>
            <person name="Aleksandrzak-Piekarczyk T."/>
            <person name="Szatraj K."/>
            <person name="Zielenkiewicz U."/>
            <person name="Pilsyk S."/>
            <person name="Malc E."/>
            <person name="Mieczkowski P."/>
            <person name="Kruszewska J.S."/>
            <person name="Biernat P."/>
            <person name="Pawlowska J."/>
        </authorList>
    </citation>
    <scope>NUCLEOTIDE SEQUENCE</scope>
    <source>
        <strain evidence="2">WA0000017839</strain>
    </source>
</reference>
<gene>
    <name evidence="2" type="ORF">INT47_001321</name>
</gene>
<name>A0A8H7QNJ9_9FUNG</name>
<comment type="caution">
    <text evidence="2">The sequence shown here is derived from an EMBL/GenBank/DDBJ whole genome shotgun (WGS) entry which is preliminary data.</text>
</comment>
<protein>
    <submittedName>
        <fullName evidence="2">Uncharacterized protein</fullName>
    </submittedName>
</protein>
<dbReference type="EMBL" id="JAEPRD010000167">
    <property type="protein sequence ID" value="KAG2195574.1"/>
    <property type="molecule type" value="Genomic_DNA"/>
</dbReference>
<evidence type="ECO:0000313" key="2">
    <source>
        <dbReference type="EMBL" id="KAG2195574.1"/>
    </source>
</evidence>
<dbReference type="AlphaFoldDB" id="A0A8H7QNJ9"/>
<evidence type="ECO:0000313" key="3">
    <source>
        <dbReference type="Proteomes" id="UP000603453"/>
    </source>
</evidence>
<evidence type="ECO:0000256" key="1">
    <source>
        <dbReference type="SAM" id="MobiDB-lite"/>
    </source>
</evidence>
<keyword evidence="3" id="KW-1185">Reference proteome</keyword>
<dbReference type="Proteomes" id="UP000603453">
    <property type="component" value="Unassembled WGS sequence"/>
</dbReference>